<accession>A0A1F5R7P9</accession>
<name>A0A1F5R7P9_9BACT</name>
<dbReference type="EMBL" id="MFFM01000038">
    <property type="protein sequence ID" value="OGF10462.1"/>
    <property type="molecule type" value="Genomic_DNA"/>
</dbReference>
<comment type="caution">
    <text evidence="1">The sequence shown here is derived from an EMBL/GenBank/DDBJ whole genome shotgun (WGS) entry which is preliminary data.</text>
</comment>
<reference evidence="1 2" key="1">
    <citation type="journal article" date="2016" name="Nat. Commun.">
        <title>Thousands of microbial genomes shed light on interconnected biogeochemical processes in an aquifer system.</title>
        <authorList>
            <person name="Anantharaman K."/>
            <person name="Brown C.T."/>
            <person name="Hug L.A."/>
            <person name="Sharon I."/>
            <person name="Castelle C.J."/>
            <person name="Probst A.J."/>
            <person name="Thomas B.C."/>
            <person name="Singh A."/>
            <person name="Wilkins M.J."/>
            <person name="Karaoz U."/>
            <person name="Brodie E.L."/>
            <person name="Williams K.H."/>
            <person name="Hubbard S.S."/>
            <person name="Banfield J.F."/>
        </authorList>
    </citation>
    <scope>NUCLEOTIDE SEQUENCE [LARGE SCALE GENOMIC DNA]</scope>
</reference>
<dbReference type="AlphaFoldDB" id="A0A1F5R7P9"/>
<evidence type="ECO:0000313" key="2">
    <source>
        <dbReference type="Proteomes" id="UP000177230"/>
    </source>
</evidence>
<proteinExistence type="predicted"/>
<gene>
    <name evidence="1" type="ORF">A2024_08905</name>
</gene>
<dbReference type="Proteomes" id="UP000177230">
    <property type="component" value="Unassembled WGS sequence"/>
</dbReference>
<dbReference type="InterPro" id="IPR054251">
    <property type="entry name" value="DUF6982"/>
</dbReference>
<organism evidence="1 2">
    <name type="scientific">Candidatus Edwardsbacteria bacterium GWF2_54_11</name>
    <dbReference type="NCBI Taxonomy" id="1817851"/>
    <lineage>
        <taxon>Bacteria</taxon>
        <taxon>Candidatus Edwardsiibacteriota</taxon>
    </lineage>
</organism>
<sequence>MQERKLVARYLDGRIVKGHTLDFSMNKDAFHLSSNGVPPSSSEVRIEQLKAVFFVKDFMGNREYDERRDFDGSYPVNCKKVEVTFFDGEKLTGVTEMYMPNRKGFFLFPADKKSNTEKVFVVNKAVQEVKFL</sequence>
<protein>
    <submittedName>
        <fullName evidence="1">Uncharacterized protein</fullName>
    </submittedName>
</protein>
<evidence type="ECO:0000313" key="1">
    <source>
        <dbReference type="EMBL" id="OGF10462.1"/>
    </source>
</evidence>
<dbReference type="Pfam" id="PF22478">
    <property type="entry name" value="DUF6982"/>
    <property type="match status" value="1"/>
</dbReference>